<dbReference type="GO" id="GO:0005524">
    <property type="term" value="F:ATP binding"/>
    <property type="evidence" value="ECO:0007669"/>
    <property type="project" value="InterPro"/>
</dbReference>
<reference evidence="4" key="2">
    <citation type="submission" date="2016-01" db="EMBL/GenBank/DDBJ databases">
        <authorList>
            <person name="Poehlein A."/>
            <person name="Schlien K."/>
            <person name="Gottschalk G."/>
            <person name="Buckel W."/>
            <person name="Daniel R."/>
        </authorList>
    </citation>
    <scope>NUCLEOTIDE SEQUENCE [LARGE SCALE GENOMIC DNA]</scope>
    <source>
        <strain evidence="4">X2</strain>
    </source>
</reference>
<dbReference type="Gene3D" id="3.40.50.300">
    <property type="entry name" value="P-loop containing nucleotide triphosphate hydrolases"/>
    <property type="match status" value="1"/>
</dbReference>
<dbReference type="AlphaFoldDB" id="A0A110A7S0"/>
<dbReference type="InterPro" id="IPR027417">
    <property type="entry name" value="P-loop_NTPase"/>
</dbReference>
<dbReference type="OrthoDB" id="9808317at2"/>
<gene>
    <name evidence="2" type="ORF">CPRO_29550</name>
    <name evidence="3" type="ORF">SAMN02745151_00432</name>
</gene>
<evidence type="ECO:0000313" key="5">
    <source>
        <dbReference type="Proteomes" id="UP000184204"/>
    </source>
</evidence>
<dbReference type="Pfam" id="PF00004">
    <property type="entry name" value="AAA"/>
    <property type="match status" value="1"/>
</dbReference>
<organism evidence="3 5">
    <name type="scientific">Anaerotignum propionicum DSM 1682</name>
    <dbReference type="NCBI Taxonomy" id="991789"/>
    <lineage>
        <taxon>Bacteria</taxon>
        <taxon>Bacillati</taxon>
        <taxon>Bacillota</taxon>
        <taxon>Clostridia</taxon>
        <taxon>Lachnospirales</taxon>
        <taxon>Anaerotignaceae</taxon>
        <taxon>Anaerotignum</taxon>
    </lineage>
</organism>
<dbReference type="RefSeq" id="WP_066053371.1">
    <property type="nucleotide sequence ID" value="NZ_CP014223.1"/>
</dbReference>
<reference evidence="3" key="4">
    <citation type="submission" date="2016-11" db="EMBL/GenBank/DDBJ databases">
        <authorList>
            <person name="Varghese N."/>
            <person name="Submissions S."/>
        </authorList>
    </citation>
    <scope>NUCLEOTIDE SEQUENCE</scope>
    <source>
        <strain evidence="3">DSM 1682</strain>
    </source>
</reference>
<dbReference type="EMBL" id="CP014223">
    <property type="protein sequence ID" value="AMJ42485.1"/>
    <property type="molecule type" value="Genomic_DNA"/>
</dbReference>
<dbReference type="Proteomes" id="UP000068026">
    <property type="component" value="Chromosome"/>
</dbReference>
<dbReference type="EMBL" id="FQUA01000001">
    <property type="protein sequence ID" value="SHE33410.1"/>
    <property type="molecule type" value="Genomic_DNA"/>
</dbReference>
<dbReference type="InterPro" id="IPR003959">
    <property type="entry name" value="ATPase_AAA_core"/>
</dbReference>
<dbReference type="Proteomes" id="UP000184204">
    <property type="component" value="Unassembled WGS sequence"/>
</dbReference>
<dbReference type="SUPFAM" id="SSF52540">
    <property type="entry name" value="P-loop containing nucleoside triphosphate hydrolases"/>
    <property type="match status" value="1"/>
</dbReference>
<dbReference type="GO" id="GO:0016887">
    <property type="term" value="F:ATP hydrolysis activity"/>
    <property type="evidence" value="ECO:0007669"/>
    <property type="project" value="InterPro"/>
</dbReference>
<accession>A0A110A7S0</accession>
<evidence type="ECO:0000259" key="1">
    <source>
        <dbReference type="Pfam" id="PF00004"/>
    </source>
</evidence>
<evidence type="ECO:0000313" key="4">
    <source>
        <dbReference type="Proteomes" id="UP000068026"/>
    </source>
</evidence>
<evidence type="ECO:0000313" key="2">
    <source>
        <dbReference type="EMBL" id="AMJ42485.1"/>
    </source>
</evidence>
<proteinExistence type="predicted"/>
<sequence length="512" mass="58521">MNIKQAKEEIQKAIQAYLLKNEFGEYLIPRVRQRPVLLMGPPGIGKTAIMEQVARECGVALVSYSITHHTRQSAIGLPFINHKEYGGKEYAVTEYTMSEIIASVYNKMEETGLSEGILFIDEINCASETLAPAMLQFLQAKTFGAHRVPDGWLIAAAGNPPEYNKSVREFDVVTLDRVKKIDVEPDFKVWKEYAYKHSVHGAILSYLEIKKNHFYAMENTVDGKRFVTPRGWEDLSTILKVYETMGITADAGMILQYLQHQKIARDFANYLDLYHKYKTDYHVEDILNGTFTEQSAAKLSSAAFDEKLSVLGLLLSRLSDDFRLAYEGDLFTTELHQALVELKERFQNPYCKETPWDKLFEGLIEEKENSFVKEQKADLLDQSTKKSRRMTIERLFALEKEIKGLGIQEKEAVFEKIKSSFSKDVTHREQLIETGAKELGNAFLFLEEAFGAGQEMVIFITELTTNFYSVKFISENGSEKYYQYNKELLFDEKQKSILKDIASAKAEGALLF</sequence>
<dbReference type="KEGG" id="cpro:CPRO_29550"/>
<keyword evidence="4" id="KW-1185">Reference proteome</keyword>
<feature type="domain" description="ATPase AAA-type core" evidence="1">
    <location>
        <begin position="36"/>
        <end position="139"/>
    </location>
</feature>
<dbReference type="CDD" id="cd00009">
    <property type="entry name" value="AAA"/>
    <property type="match status" value="1"/>
</dbReference>
<reference evidence="5" key="3">
    <citation type="submission" date="2016-11" db="EMBL/GenBank/DDBJ databases">
        <authorList>
            <person name="Jaros S."/>
            <person name="Januszkiewicz K."/>
            <person name="Wedrychowicz H."/>
        </authorList>
    </citation>
    <scope>NUCLEOTIDE SEQUENCE [LARGE SCALE GENOMIC DNA]</scope>
    <source>
        <strain evidence="5">DSM 1682</strain>
    </source>
</reference>
<reference evidence="2 4" key="1">
    <citation type="journal article" date="2016" name="Genome Announc.">
        <title>Complete Genome Sequence of the Amino Acid-Fermenting Clostridium propionicum X2 (DSM 1682).</title>
        <authorList>
            <person name="Poehlein A."/>
            <person name="Schlien K."/>
            <person name="Chowdhury N.P."/>
            <person name="Gottschalk G."/>
            <person name="Buckel W."/>
            <person name="Daniel R."/>
        </authorList>
    </citation>
    <scope>NUCLEOTIDE SEQUENCE [LARGE SCALE GENOMIC DNA]</scope>
    <source>
        <strain evidence="2 4">X2</strain>
    </source>
</reference>
<name>A0A110A7S0_ANAPI</name>
<protein>
    <submittedName>
        <fullName evidence="3">ATPase family associated with various cellular activities (AAA)</fullName>
    </submittedName>
</protein>
<evidence type="ECO:0000313" key="3">
    <source>
        <dbReference type="EMBL" id="SHE33410.1"/>
    </source>
</evidence>